<dbReference type="PANTHER" id="PTHR31569:SF4">
    <property type="entry name" value="SWIM-TYPE DOMAIN-CONTAINING PROTEIN"/>
    <property type="match status" value="1"/>
</dbReference>
<name>A0A397J1W4_9GLOM</name>
<dbReference type="InterPro" id="IPR052579">
    <property type="entry name" value="Zinc_finger_SWIM"/>
</dbReference>
<dbReference type="OrthoDB" id="6072012at2759"/>
<dbReference type="PANTHER" id="PTHR31569">
    <property type="entry name" value="SWIM-TYPE DOMAIN-CONTAINING PROTEIN"/>
    <property type="match status" value="1"/>
</dbReference>
<sequence>MEEIEPPVTNSSLTSLTPEEKRCLLFNVTCSLEIPIEDFDKNWWPLISNIWTIWGSYKQKNGDVRKDFVCRLMKHRESSIRKKENIPNEKRRITKTRPSGLCCAKIKILWMVSLGIVKVEPYKDSPNHTHTISESDKVKRSQAIRTLVEIEAIKNYSPPAITVAVKEYATKLGLGTSVSELSRKEVTNVKYKIRGPLEAHLLCNSDLKSDILNSIAFLIEKGYRVESYYVSHQSTKGIVFAHPKQLEKLQHHGWLTLIDSTHKTNKYNWRLFSLYVRDTYGCWDVGAHFYVSNEDCDTISQALKIVRSYCNWSPRYILSDQSSIEAKGIKKAFPGISAGEQECEIILCVVHVMRIWMTKIYEKKTRNTMNAAMHKRTRIGCEQLIQDAINNCPVSAIQNYIK</sequence>
<dbReference type="Pfam" id="PF21056">
    <property type="entry name" value="ZSWIM1-3_RNaseH-like"/>
    <property type="match status" value="1"/>
</dbReference>
<protein>
    <recommendedName>
        <fullName evidence="1">ZSWIM1/3 RNaseH-like domain-containing protein</fullName>
    </recommendedName>
</protein>
<gene>
    <name evidence="2" type="ORF">Glove_152g58</name>
</gene>
<organism evidence="2 3">
    <name type="scientific">Diversispora epigaea</name>
    <dbReference type="NCBI Taxonomy" id="1348612"/>
    <lineage>
        <taxon>Eukaryota</taxon>
        <taxon>Fungi</taxon>
        <taxon>Fungi incertae sedis</taxon>
        <taxon>Mucoromycota</taxon>
        <taxon>Glomeromycotina</taxon>
        <taxon>Glomeromycetes</taxon>
        <taxon>Diversisporales</taxon>
        <taxon>Diversisporaceae</taxon>
        <taxon>Diversispora</taxon>
    </lineage>
</organism>
<evidence type="ECO:0000313" key="2">
    <source>
        <dbReference type="EMBL" id="RHZ79083.1"/>
    </source>
</evidence>
<evidence type="ECO:0000313" key="3">
    <source>
        <dbReference type="Proteomes" id="UP000266861"/>
    </source>
</evidence>
<dbReference type="InterPro" id="IPR048324">
    <property type="entry name" value="ZSWIM1-3_RNaseH-like"/>
</dbReference>
<dbReference type="Proteomes" id="UP000266861">
    <property type="component" value="Unassembled WGS sequence"/>
</dbReference>
<reference evidence="2 3" key="1">
    <citation type="submission" date="2018-08" db="EMBL/GenBank/DDBJ databases">
        <title>Genome and evolution of the arbuscular mycorrhizal fungus Diversispora epigaea (formerly Glomus versiforme) and its bacterial endosymbionts.</title>
        <authorList>
            <person name="Sun X."/>
            <person name="Fei Z."/>
            <person name="Harrison M."/>
        </authorList>
    </citation>
    <scope>NUCLEOTIDE SEQUENCE [LARGE SCALE GENOMIC DNA]</scope>
    <source>
        <strain evidence="2 3">IT104</strain>
    </source>
</reference>
<keyword evidence="3" id="KW-1185">Reference proteome</keyword>
<feature type="domain" description="ZSWIM1/3 RNaseH-like" evidence="1">
    <location>
        <begin position="227"/>
        <end position="335"/>
    </location>
</feature>
<dbReference type="EMBL" id="PQFF01000143">
    <property type="protein sequence ID" value="RHZ79083.1"/>
    <property type="molecule type" value="Genomic_DNA"/>
</dbReference>
<dbReference type="STRING" id="1348612.A0A397J1W4"/>
<accession>A0A397J1W4</accession>
<comment type="caution">
    <text evidence="2">The sequence shown here is derived from an EMBL/GenBank/DDBJ whole genome shotgun (WGS) entry which is preliminary data.</text>
</comment>
<dbReference type="AlphaFoldDB" id="A0A397J1W4"/>
<evidence type="ECO:0000259" key="1">
    <source>
        <dbReference type="Pfam" id="PF21056"/>
    </source>
</evidence>
<proteinExistence type="predicted"/>